<gene>
    <name evidence="3" type="ORF">BCR34DRAFT_660327</name>
</gene>
<organism evidence="3 4">
    <name type="scientific">Clohesyomyces aquaticus</name>
    <dbReference type="NCBI Taxonomy" id="1231657"/>
    <lineage>
        <taxon>Eukaryota</taxon>
        <taxon>Fungi</taxon>
        <taxon>Dikarya</taxon>
        <taxon>Ascomycota</taxon>
        <taxon>Pezizomycotina</taxon>
        <taxon>Dothideomycetes</taxon>
        <taxon>Pleosporomycetidae</taxon>
        <taxon>Pleosporales</taxon>
        <taxon>Lindgomycetaceae</taxon>
        <taxon>Clohesyomyces</taxon>
    </lineage>
</organism>
<evidence type="ECO:0000256" key="1">
    <source>
        <dbReference type="ARBA" id="ARBA00022737"/>
    </source>
</evidence>
<dbReference type="InterPro" id="IPR056884">
    <property type="entry name" value="NPHP3-like_N"/>
</dbReference>
<keyword evidence="4" id="KW-1185">Reference proteome</keyword>
<dbReference type="AlphaFoldDB" id="A0A1Y2A792"/>
<evidence type="ECO:0000259" key="2">
    <source>
        <dbReference type="Pfam" id="PF24883"/>
    </source>
</evidence>
<dbReference type="EMBL" id="MCFA01000007">
    <property type="protein sequence ID" value="ORY18351.1"/>
    <property type="molecule type" value="Genomic_DNA"/>
</dbReference>
<sequence>MRSSTSRPPVNFTNDGGRVAIQAGRYIVHGNSVVQHAPDPLAQLHRAEDAPFNSYTKRHEPTCLANTRVDLLDEIYGWAEGPDERCIFWLRGLAGTGKSTIARTVARRYHGRRRLAASFFFSRGGGDVSHAGKFVTSIAVQLADNVLALREHVCAAVAERGDVASQSLRDQWQHLVLCPLSNLHELDPYVVVVDALDECDNDNDVVVIVRLLAETQSLERVRLRVFLTSRPEVPIRRGFGQVTDAEHRDFVLHDILLLIVDQDISTFFEH</sequence>
<dbReference type="InterPro" id="IPR027417">
    <property type="entry name" value="P-loop_NTPase"/>
</dbReference>
<dbReference type="Pfam" id="PF24883">
    <property type="entry name" value="NPHP3_N"/>
    <property type="match status" value="1"/>
</dbReference>
<comment type="caution">
    <text evidence="3">The sequence shown here is derived from an EMBL/GenBank/DDBJ whole genome shotgun (WGS) entry which is preliminary data.</text>
</comment>
<accession>A0A1Y2A792</accession>
<dbReference type="SUPFAM" id="SSF52540">
    <property type="entry name" value="P-loop containing nucleoside triphosphate hydrolases"/>
    <property type="match status" value="1"/>
</dbReference>
<protein>
    <recommendedName>
        <fullName evidence="2">Nephrocystin 3-like N-terminal domain-containing protein</fullName>
    </recommendedName>
</protein>
<name>A0A1Y2A792_9PLEO</name>
<evidence type="ECO:0000313" key="3">
    <source>
        <dbReference type="EMBL" id="ORY18351.1"/>
    </source>
</evidence>
<dbReference type="STRING" id="1231657.A0A1Y2A792"/>
<reference evidence="3 4" key="1">
    <citation type="submission" date="2016-07" db="EMBL/GenBank/DDBJ databases">
        <title>Pervasive Adenine N6-methylation of Active Genes in Fungi.</title>
        <authorList>
            <consortium name="DOE Joint Genome Institute"/>
            <person name="Mondo S.J."/>
            <person name="Dannebaum R.O."/>
            <person name="Kuo R.C."/>
            <person name="Labutti K."/>
            <person name="Haridas S."/>
            <person name="Kuo A."/>
            <person name="Salamov A."/>
            <person name="Ahrendt S.R."/>
            <person name="Lipzen A."/>
            <person name="Sullivan W."/>
            <person name="Andreopoulos W.B."/>
            <person name="Clum A."/>
            <person name="Lindquist E."/>
            <person name="Daum C."/>
            <person name="Ramamoorthy G.K."/>
            <person name="Gryganskyi A."/>
            <person name="Culley D."/>
            <person name="Magnuson J.K."/>
            <person name="James T.Y."/>
            <person name="O'Malley M.A."/>
            <person name="Stajich J.E."/>
            <person name="Spatafora J.W."/>
            <person name="Visel A."/>
            <person name="Grigoriev I.V."/>
        </authorList>
    </citation>
    <scope>NUCLEOTIDE SEQUENCE [LARGE SCALE GENOMIC DNA]</scope>
    <source>
        <strain evidence="3 4">CBS 115471</strain>
    </source>
</reference>
<dbReference type="PANTHER" id="PTHR10039">
    <property type="entry name" value="AMELOGENIN"/>
    <property type="match status" value="1"/>
</dbReference>
<evidence type="ECO:0000313" key="4">
    <source>
        <dbReference type="Proteomes" id="UP000193144"/>
    </source>
</evidence>
<dbReference type="Proteomes" id="UP000193144">
    <property type="component" value="Unassembled WGS sequence"/>
</dbReference>
<feature type="domain" description="Nephrocystin 3-like N-terminal" evidence="2">
    <location>
        <begin position="75"/>
        <end position="230"/>
    </location>
</feature>
<proteinExistence type="predicted"/>
<dbReference type="Gene3D" id="3.40.50.300">
    <property type="entry name" value="P-loop containing nucleotide triphosphate hydrolases"/>
    <property type="match status" value="1"/>
</dbReference>
<dbReference type="OrthoDB" id="674604at2759"/>
<keyword evidence="1" id="KW-0677">Repeat</keyword>